<comment type="catalytic activity">
    <reaction evidence="9 11">
        <text>dTMP + ATP = dTDP + ADP</text>
        <dbReference type="Rhea" id="RHEA:13517"/>
        <dbReference type="ChEBI" id="CHEBI:30616"/>
        <dbReference type="ChEBI" id="CHEBI:58369"/>
        <dbReference type="ChEBI" id="CHEBI:63528"/>
        <dbReference type="ChEBI" id="CHEBI:456216"/>
        <dbReference type="EC" id="2.7.4.9"/>
    </reaction>
</comment>
<comment type="similarity">
    <text evidence="1 11">Belongs to the thymidylate kinase family.</text>
</comment>
<name>E7C758_9ACTN</name>
<evidence type="ECO:0000256" key="11">
    <source>
        <dbReference type="HAMAP-Rule" id="MF_00165"/>
    </source>
</evidence>
<dbReference type="InterPro" id="IPR027417">
    <property type="entry name" value="P-loop_NTPase"/>
</dbReference>
<sequence>MTRGRFITLEGVEGVGKTTNIGFLREILEQKGIDVLVTREPGGTPLAEEVREVLLQMRDESMDPITEALLIFAARSQHVSAVIEPALNDGRWVLCDRYTDATYAYQGGGRGVPLDTLERLAEFAQGSLWPDLTIFLDAPVNIALGRIADRQHDRFESEDSEFFARVRAGYLAIVEREERAVLIDATRSLEDVQSRLAELINNFLEPLG</sequence>
<evidence type="ECO:0000259" key="12">
    <source>
        <dbReference type="Pfam" id="PF02223"/>
    </source>
</evidence>
<dbReference type="GO" id="GO:0005524">
    <property type="term" value="F:ATP binding"/>
    <property type="evidence" value="ECO:0007669"/>
    <property type="project" value="UniProtKB-UniRule"/>
</dbReference>
<dbReference type="InterPro" id="IPR018094">
    <property type="entry name" value="Thymidylate_kinase"/>
</dbReference>
<dbReference type="GO" id="GO:0006235">
    <property type="term" value="P:dTTP biosynthetic process"/>
    <property type="evidence" value="ECO:0007669"/>
    <property type="project" value="UniProtKB-UniRule"/>
</dbReference>
<dbReference type="InterPro" id="IPR039430">
    <property type="entry name" value="Thymidylate_kin-like_dom"/>
</dbReference>
<dbReference type="NCBIfam" id="TIGR00041">
    <property type="entry name" value="DTMP_kinase"/>
    <property type="match status" value="1"/>
</dbReference>
<dbReference type="GO" id="GO:0004798">
    <property type="term" value="F:dTMP kinase activity"/>
    <property type="evidence" value="ECO:0007669"/>
    <property type="project" value="UniProtKB-UniRule"/>
</dbReference>
<evidence type="ECO:0000256" key="5">
    <source>
        <dbReference type="ARBA" id="ARBA00022727"/>
    </source>
</evidence>
<dbReference type="AlphaFoldDB" id="E7C758"/>
<keyword evidence="8 11" id="KW-0067">ATP-binding</keyword>
<dbReference type="GO" id="GO:0005829">
    <property type="term" value="C:cytosol"/>
    <property type="evidence" value="ECO:0007669"/>
    <property type="project" value="TreeGrafter"/>
</dbReference>
<evidence type="ECO:0000256" key="2">
    <source>
        <dbReference type="ARBA" id="ARBA00012980"/>
    </source>
</evidence>
<dbReference type="Gene3D" id="3.40.50.300">
    <property type="entry name" value="P-loop containing nucleotide triphosphate hydrolases"/>
    <property type="match status" value="1"/>
</dbReference>
<dbReference type="EMBL" id="GU568010">
    <property type="protein sequence ID" value="ADI23282.1"/>
    <property type="molecule type" value="Genomic_DNA"/>
</dbReference>
<keyword evidence="7 11" id="KW-0418">Kinase</keyword>
<evidence type="ECO:0000313" key="13">
    <source>
        <dbReference type="EMBL" id="ADI23282.1"/>
    </source>
</evidence>
<gene>
    <name evidence="11" type="primary">tmk</name>
</gene>
<organism evidence="13">
    <name type="scientific">uncultured actinobacterium HF0770_13M05</name>
    <dbReference type="NCBI Taxonomy" id="723605"/>
    <lineage>
        <taxon>Bacteria</taxon>
        <taxon>Bacillati</taxon>
        <taxon>Actinomycetota</taxon>
        <taxon>Actinomycetes</taxon>
        <taxon>marine Actinobacteria clade</taxon>
        <taxon>environmental samples</taxon>
    </lineage>
</organism>
<comment type="function">
    <text evidence="10 11">Phosphorylation of dTMP to form dTDP in both de novo and salvage pathways of dTTP synthesis.</text>
</comment>
<feature type="domain" description="Thymidylate kinase-like" evidence="12">
    <location>
        <begin position="9"/>
        <end position="195"/>
    </location>
</feature>
<evidence type="ECO:0000256" key="1">
    <source>
        <dbReference type="ARBA" id="ARBA00009776"/>
    </source>
</evidence>
<evidence type="ECO:0000256" key="10">
    <source>
        <dbReference type="ARBA" id="ARBA00057735"/>
    </source>
</evidence>
<feature type="binding site" evidence="11">
    <location>
        <begin position="11"/>
        <end position="18"/>
    </location>
    <ligand>
        <name>ATP</name>
        <dbReference type="ChEBI" id="CHEBI:30616"/>
    </ligand>
</feature>
<evidence type="ECO:0000256" key="9">
    <source>
        <dbReference type="ARBA" id="ARBA00048743"/>
    </source>
</evidence>
<dbReference type="HAMAP" id="MF_00165">
    <property type="entry name" value="Thymidylate_kinase"/>
    <property type="match status" value="1"/>
</dbReference>
<dbReference type="SUPFAM" id="SSF52540">
    <property type="entry name" value="P-loop containing nucleoside triphosphate hydrolases"/>
    <property type="match status" value="1"/>
</dbReference>
<dbReference type="GO" id="GO:0006233">
    <property type="term" value="P:dTDP biosynthetic process"/>
    <property type="evidence" value="ECO:0007669"/>
    <property type="project" value="InterPro"/>
</dbReference>
<evidence type="ECO:0000256" key="7">
    <source>
        <dbReference type="ARBA" id="ARBA00022777"/>
    </source>
</evidence>
<evidence type="ECO:0000256" key="4">
    <source>
        <dbReference type="ARBA" id="ARBA00022679"/>
    </source>
</evidence>
<keyword evidence="5 11" id="KW-0545">Nucleotide biosynthesis</keyword>
<accession>E7C758</accession>
<protein>
    <recommendedName>
        <fullName evidence="3 11">Thymidylate kinase</fullName>
        <ecNumber evidence="2 11">2.7.4.9</ecNumber>
    </recommendedName>
    <alternativeName>
        <fullName evidence="11">dTMP kinase</fullName>
    </alternativeName>
</protein>
<proteinExistence type="inferred from homology"/>
<keyword evidence="4 11" id="KW-0808">Transferase</keyword>
<dbReference type="PANTHER" id="PTHR10344">
    <property type="entry name" value="THYMIDYLATE KINASE"/>
    <property type="match status" value="1"/>
</dbReference>
<dbReference type="GO" id="GO:0006227">
    <property type="term" value="P:dUDP biosynthetic process"/>
    <property type="evidence" value="ECO:0007669"/>
    <property type="project" value="TreeGrafter"/>
</dbReference>
<dbReference type="Pfam" id="PF02223">
    <property type="entry name" value="Thymidylate_kin"/>
    <property type="match status" value="1"/>
</dbReference>
<keyword evidence="6 11" id="KW-0547">Nucleotide-binding</keyword>
<dbReference type="PANTHER" id="PTHR10344:SF4">
    <property type="entry name" value="UMP-CMP KINASE 2, MITOCHONDRIAL"/>
    <property type="match status" value="1"/>
</dbReference>
<evidence type="ECO:0000256" key="6">
    <source>
        <dbReference type="ARBA" id="ARBA00022741"/>
    </source>
</evidence>
<evidence type="ECO:0000256" key="3">
    <source>
        <dbReference type="ARBA" id="ARBA00017144"/>
    </source>
</evidence>
<reference evidence="13" key="1">
    <citation type="submission" date="2010-01" db="EMBL/GenBank/DDBJ databases">
        <title>Genome fragments of uncultured bacteria from the North Pacific subtropical Gyre.</title>
        <authorList>
            <person name="Pham V.D."/>
            <person name="Delong E.F."/>
        </authorList>
    </citation>
    <scope>NUCLEOTIDE SEQUENCE</scope>
</reference>
<dbReference type="FunFam" id="3.40.50.300:FF:000225">
    <property type="entry name" value="Thymidylate kinase"/>
    <property type="match status" value="1"/>
</dbReference>
<dbReference type="CDD" id="cd01672">
    <property type="entry name" value="TMPK"/>
    <property type="match status" value="1"/>
</dbReference>
<evidence type="ECO:0000256" key="8">
    <source>
        <dbReference type="ARBA" id="ARBA00022840"/>
    </source>
</evidence>
<dbReference type="EC" id="2.7.4.9" evidence="2 11"/>